<feature type="region of interest" description="Disordered" evidence="1">
    <location>
        <begin position="549"/>
        <end position="578"/>
    </location>
</feature>
<feature type="region of interest" description="Disordered" evidence="1">
    <location>
        <begin position="344"/>
        <end position="370"/>
    </location>
</feature>
<accession>A0A7D8VE38</accession>
<protein>
    <recommendedName>
        <fullName evidence="4">WHIM1 domain-containing protein</fullName>
    </recommendedName>
</protein>
<dbReference type="Proteomes" id="UP000473826">
    <property type="component" value="Unassembled WGS sequence"/>
</dbReference>
<sequence>MPSVTAPVKRESAGGARDSAAPSESTAASPPTNGHAHAHANGTPIKVDEDSTQADADAADAAPTFLQEAKRRHEADVAKHAYEPPRPERVQDDWQVAYTWAFIVKFNLRDKIRRLECLEDFERCLTEPVANRPDDVLEGVLVRFLANLKPGLRNLDCTNIQSHLSNYISDMLLNSSEFTVWDRPWPPNEEARGGCCNPSEERLELGRLRYLGEDPKERVNRNPLKQMEARGGGLFELDWHERARLLRQLVDWQRECRVGREAWLTAVTHSDAIRAIIKEHEPTGKRGGELDAAIKTEPIGLDRGKSRIWSLDSSARLYKSGNPFKRPCPFVAITTTRAELQEQQAAYAAHGESKPEKPAGTGPKGKLKQSEQLAYRRQLKGVEDEAKIAQWLADDLIPRAEKEEQRVQRARSRMVSNLRAMQQAELRSTRTRRSTKKVDYTYDSVDQEDDEPPRRGGRRGAAEASSFGGYEPSKARPVIPGERRSARVSRRAEIDEDEYDDAAEGDGGGSASAPPSPPPAAKPAVVEVVPPPGAKKVKGYTWVEEVVPVSEAGRPPANGSSPGVSGVSEAMVVDDDNA</sequence>
<comment type="caution">
    <text evidence="2">The sequence shown here is derived from an EMBL/GenBank/DDBJ whole genome shotgun (WGS) entry which is preliminary data.</text>
</comment>
<dbReference type="PANTHER" id="PTHR42107:SF1">
    <property type="entry name" value="WHIM1 DOMAIN-CONTAINING PROTEIN"/>
    <property type="match status" value="1"/>
</dbReference>
<dbReference type="PANTHER" id="PTHR42107">
    <property type="entry name" value="YALI0D24453P"/>
    <property type="match status" value="1"/>
</dbReference>
<keyword evidence="3" id="KW-1185">Reference proteome</keyword>
<feature type="compositionally biased region" description="Low complexity" evidence="1">
    <location>
        <begin position="19"/>
        <end position="32"/>
    </location>
</feature>
<dbReference type="AlphaFoldDB" id="A0A7D8VE38"/>
<name>A0A7D8VE38_VANHU</name>
<dbReference type="OrthoDB" id="205403at2759"/>
<evidence type="ECO:0008006" key="4">
    <source>
        <dbReference type="Google" id="ProtNLM"/>
    </source>
</evidence>
<evidence type="ECO:0000313" key="2">
    <source>
        <dbReference type="EMBL" id="TXT16011.1"/>
    </source>
</evidence>
<gene>
    <name evidence="2" type="ORF">VHUM_00514</name>
</gene>
<reference evidence="2 3" key="1">
    <citation type="journal article" date="2019" name="PLoS Genet.">
        <title>Convergent evolution of linked mating-type loci in basidiomycete fungi.</title>
        <authorList>
            <person name="Sun S."/>
            <person name="Coelho M.A."/>
            <person name="Heitman J."/>
            <person name="Nowrousian M."/>
        </authorList>
    </citation>
    <scope>NUCLEOTIDE SEQUENCE [LARGE SCALE GENOMIC DNA]</scope>
    <source>
        <strain evidence="2 3">CBS 4282</strain>
    </source>
</reference>
<organism evidence="2 3">
    <name type="scientific">Vanrija humicola</name>
    <name type="common">Yeast</name>
    <name type="synonym">Cryptococcus humicola</name>
    <dbReference type="NCBI Taxonomy" id="5417"/>
    <lineage>
        <taxon>Eukaryota</taxon>
        <taxon>Fungi</taxon>
        <taxon>Dikarya</taxon>
        <taxon>Basidiomycota</taxon>
        <taxon>Agaricomycotina</taxon>
        <taxon>Tremellomycetes</taxon>
        <taxon>Trichosporonales</taxon>
        <taxon>Trichosporonaceae</taxon>
        <taxon>Vanrija</taxon>
    </lineage>
</organism>
<proteinExistence type="predicted"/>
<feature type="region of interest" description="Disordered" evidence="1">
    <location>
        <begin position="1"/>
        <end position="59"/>
    </location>
</feature>
<dbReference type="EMBL" id="QKWK01000001">
    <property type="protein sequence ID" value="TXT16011.1"/>
    <property type="molecule type" value="Genomic_DNA"/>
</dbReference>
<feature type="compositionally biased region" description="Acidic residues" evidence="1">
    <location>
        <begin position="494"/>
        <end position="504"/>
    </location>
</feature>
<feature type="region of interest" description="Disordered" evidence="1">
    <location>
        <begin position="409"/>
        <end position="535"/>
    </location>
</feature>
<evidence type="ECO:0000256" key="1">
    <source>
        <dbReference type="SAM" id="MobiDB-lite"/>
    </source>
</evidence>
<feature type="compositionally biased region" description="Basic and acidic residues" evidence="1">
    <location>
        <begin position="481"/>
        <end position="493"/>
    </location>
</feature>
<evidence type="ECO:0000313" key="3">
    <source>
        <dbReference type="Proteomes" id="UP000473826"/>
    </source>
</evidence>